<evidence type="ECO:0000256" key="7">
    <source>
        <dbReference type="ARBA" id="ARBA00023002"/>
    </source>
</evidence>
<evidence type="ECO:0000256" key="6">
    <source>
        <dbReference type="ARBA" id="ARBA00022989"/>
    </source>
</evidence>
<dbReference type="RefSeq" id="XP_007836971.1">
    <property type="nucleotide sequence ID" value="XM_007838780.1"/>
</dbReference>
<dbReference type="AlphaFoldDB" id="W3WYC7"/>
<evidence type="ECO:0000256" key="12">
    <source>
        <dbReference type="ARBA" id="ARBA00023221"/>
    </source>
</evidence>
<sequence>MTSLRPKYEFGGPLGAAAIVLGLPVLLFVFHLTCNDVSGCPIPSLLSPTTFTWEDFTAQTPWPRDGFQSLFSWEATGWLLAYYLVSMTLHRVLPAQEVYGSKLRDSGLPLKYRFNAFSATVIQLSLCAIGTYFRGADFIVWTYVTDNYLQLLTSSTILAFGISMFVYVLSFQVKPGNSNLRELARGGRTGNFVYDFYIGRELNPRLTLPFFGEIDLKTWLEMRPGLTGWIILDLAFVAKQYRDYGYLSDSIILTSTLQAYYVLESHYLEANILSMMDIIADGLGFMLTFGDIVWVPFLYSTQCRYLATYPLHLGYVNLTAFGAIFTIGAYIFRASNDQKNLFRSNPNHPSVSGITYLQTKRGTRLLTGGWWGISRHMNYLGDWLHTLPFCLPTLMAGYLILPAGTPTDTVSIEMLDGKQVVQGDAKGWGMVYTYFYAIYFAVLLVHRENRDDVACAEKYGKDWDRYKEIVRWRIVPGLY</sequence>
<dbReference type="Pfam" id="PF01222">
    <property type="entry name" value="ERG4_ERG24"/>
    <property type="match status" value="1"/>
</dbReference>
<feature type="transmembrane region" description="Helical" evidence="13">
    <location>
        <begin position="12"/>
        <end position="32"/>
    </location>
</feature>
<organism evidence="14 15">
    <name type="scientific">Pestalotiopsis fici (strain W106-1 / CGMCC3.15140)</name>
    <dbReference type="NCBI Taxonomy" id="1229662"/>
    <lineage>
        <taxon>Eukaryota</taxon>
        <taxon>Fungi</taxon>
        <taxon>Dikarya</taxon>
        <taxon>Ascomycota</taxon>
        <taxon>Pezizomycotina</taxon>
        <taxon>Sordariomycetes</taxon>
        <taxon>Xylariomycetidae</taxon>
        <taxon>Amphisphaeriales</taxon>
        <taxon>Sporocadaceae</taxon>
        <taxon>Pestalotiopsis</taxon>
    </lineage>
</organism>
<keyword evidence="8 13" id="KW-0756">Sterol biosynthesis</keyword>
<dbReference type="PANTHER" id="PTHR21257:SF52">
    <property type="entry name" value="DELTA(14)-STEROL REDUCTASE TM7SF2"/>
    <property type="match status" value="1"/>
</dbReference>
<dbReference type="InterPro" id="IPR018083">
    <property type="entry name" value="Sterol_reductase_CS"/>
</dbReference>
<name>W3WYC7_PESFW</name>
<keyword evidence="7 13" id="KW-0560">Oxidoreductase</keyword>
<evidence type="ECO:0000256" key="10">
    <source>
        <dbReference type="ARBA" id="ARBA00023136"/>
    </source>
</evidence>
<evidence type="ECO:0000256" key="9">
    <source>
        <dbReference type="ARBA" id="ARBA00023098"/>
    </source>
</evidence>
<dbReference type="OrthoDB" id="10262235at2759"/>
<dbReference type="PROSITE" id="PS01017">
    <property type="entry name" value="STEROL_REDUCT_1"/>
    <property type="match status" value="1"/>
</dbReference>
<evidence type="ECO:0000256" key="13">
    <source>
        <dbReference type="RuleBase" id="RU369120"/>
    </source>
</evidence>
<dbReference type="PROSITE" id="PS01018">
    <property type="entry name" value="STEROL_REDUCT_2"/>
    <property type="match status" value="1"/>
</dbReference>
<keyword evidence="12 13" id="KW-0753">Steroid metabolism</keyword>
<keyword evidence="4 13" id="KW-0812">Transmembrane</keyword>
<evidence type="ECO:0000256" key="5">
    <source>
        <dbReference type="ARBA" id="ARBA00022955"/>
    </source>
</evidence>
<dbReference type="GO" id="GO:0006696">
    <property type="term" value="P:ergosterol biosynthetic process"/>
    <property type="evidence" value="ECO:0007669"/>
    <property type="project" value="TreeGrafter"/>
</dbReference>
<dbReference type="GeneID" id="19275212"/>
<dbReference type="GO" id="GO:0005789">
    <property type="term" value="C:endoplasmic reticulum membrane"/>
    <property type="evidence" value="ECO:0007669"/>
    <property type="project" value="TreeGrafter"/>
</dbReference>
<keyword evidence="5 13" id="KW-0752">Steroid biosynthesis</keyword>
<dbReference type="OMA" id="HSSWHRY"/>
<evidence type="ECO:0000256" key="11">
    <source>
        <dbReference type="ARBA" id="ARBA00023166"/>
    </source>
</evidence>
<dbReference type="STRING" id="1229662.W3WYC7"/>
<feature type="transmembrane region" description="Helical" evidence="13">
    <location>
        <begin position="311"/>
        <end position="332"/>
    </location>
</feature>
<dbReference type="HOGENOM" id="CLU_015631_0_3_1"/>
<dbReference type="InterPro" id="IPR001171">
    <property type="entry name" value="ERG24_DHCR-like"/>
</dbReference>
<evidence type="ECO:0000256" key="2">
    <source>
        <dbReference type="ARBA" id="ARBA00005402"/>
    </source>
</evidence>
<evidence type="ECO:0000313" key="14">
    <source>
        <dbReference type="EMBL" id="ETS78137.1"/>
    </source>
</evidence>
<evidence type="ECO:0000313" key="15">
    <source>
        <dbReference type="Proteomes" id="UP000030651"/>
    </source>
</evidence>
<reference evidence="15" key="1">
    <citation type="journal article" date="2015" name="BMC Genomics">
        <title>Genomic and transcriptomic analysis of the endophytic fungus Pestalotiopsis fici reveals its lifestyle and high potential for synthesis of natural products.</title>
        <authorList>
            <person name="Wang X."/>
            <person name="Zhang X."/>
            <person name="Liu L."/>
            <person name="Xiang M."/>
            <person name="Wang W."/>
            <person name="Sun X."/>
            <person name="Che Y."/>
            <person name="Guo L."/>
            <person name="Liu G."/>
            <person name="Guo L."/>
            <person name="Wang C."/>
            <person name="Yin W.B."/>
            <person name="Stadler M."/>
            <person name="Zhang X."/>
            <person name="Liu X."/>
        </authorList>
    </citation>
    <scope>NUCLEOTIDE SEQUENCE [LARGE SCALE GENOMIC DNA]</scope>
    <source>
        <strain evidence="15">W106-1 / CGMCC3.15140</strain>
    </source>
</reference>
<dbReference type="Proteomes" id="UP000030651">
    <property type="component" value="Unassembled WGS sequence"/>
</dbReference>
<proteinExistence type="inferred from homology"/>
<keyword evidence="10 13" id="KW-0472">Membrane</keyword>
<keyword evidence="6 13" id="KW-1133">Transmembrane helix</keyword>
<feature type="transmembrane region" description="Helical" evidence="13">
    <location>
        <begin position="278"/>
        <end position="299"/>
    </location>
</feature>
<evidence type="ECO:0000256" key="3">
    <source>
        <dbReference type="ARBA" id="ARBA00022516"/>
    </source>
</evidence>
<keyword evidence="3 13" id="KW-0444">Lipid biosynthesis</keyword>
<feature type="transmembrane region" description="Helical" evidence="13">
    <location>
        <begin position="148"/>
        <end position="171"/>
    </location>
</feature>
<accession>W3WYC7</accession>
<keyword evidence="11 13" id="KW-1207">Sterol metabolism</keyword>
<dbReference type="GO" id="GO:0050613">
    <property type="term" value="F:Delta14-sterol reductase activity"/>
    <property type="evidence" value="ECO:0007669"/>
    <property type="project" value="TreeGrafter"/>
</dbReference>
<dbReference type="Gene3D" id="1.20.120.1630">
    <property type="match status" value="1"/>
</dbReference>
<comment type="similarity">
    <text evidence="2 13">Belongs to the ERG4/ERG24 family.</text>
</comment>
<dbReference type="InParanoid" id="W3WYC7"/>
<dbReference type="FunCoup" id="W3WYC7">
    <property type="interactions" value="522"/>
</dbReference>
<dbReference type="eggNOG" id="KOG1435">
    <property type="taxonomic scope" value="Eukaryota"/>
</dbReference>
<gene>
    <name evidence="14" type="ORF">PFICI_10199</name>
</gene>
<dbReference type="KEGG" id="pfy:PFICI_10199"/>
<keyword evidence="9 13" id="KW-0443">Lipid metabolism</keyword>
<evidence type="ECO:0000256" key="1">
    <source>
        <dbReference type="ARBA" id="ARBA00004141"/>
    </source>
</evidence>
<comment type="subcellular location">
    <subcellularLocation>
        <location evidence="1">Membrane</location>
        <topology evidence="1">Multi-pass membrane protein</topology>
    </subcellularLocation>
</comment>
<comment type="caution">
    <text evidence="13">Lacks conserved residue(s) required for the propagation of feature annotation.</text>
</comment>
<feature type="transmembrane region" description="Helical" evidence="13">
    <location>
        <begin position="425"/>
        <end position="445"/>
    </location>
</feature>
<evidence type="ECO:0000256" key="8">
    <source>
        <dbReference type="ARBA" id="ARBA00023011"/>
    </source>
</evidence>
<keyword evidence="15" id="KW-1185">Reference proteome</keyword>
<protein>
    <recommendedName>
        <fullName evidence="13">Delta(14)-sterol reductase</fullName>
    </recommendedName>
    <alternativeName>
        <fullName evidence="13">C-14 sterol reductase</fullName>
    </alternativeName>
    <alternativeName>
        <fullName evidence="13">Sterol C14-reductase</fullName>
    </alternativeName>
</protein>
<dbReference type="EMBL" id="KI912115">
    <property type="protein sequence ID" value="ETS78137.1"/>
    <property type="molecule type" value="Genomic_DNA"/>
</dbReference>
<evidence type="ECO:0000256" key="4">
    <source>
        <dbReference type="ARBA" id="ARBA00022692"/>
    </source>
</evidence>
<feature type="transmembrane region" description="Helical" evidence="13">
    <location>
        <begin position="114"/>
        <end position="133"/>
    </location>
</feature>
<dbReference type="PANTHER" id="PTHR21257">
    <property type="entry name" value="DELTA(14)-STEROL REDUCTASE"/>
    <property type="match status" value="1"/>
</dbReference>